<dbReference type="GO" id="GO:0016298">
    <property type="term" value="F:lipase activity"/>
    <property type="evidence" value="ECO:0007669"/>
    <property type="project" value="TreeGrafter"/>
</dbReference>
<dbReference type="GO" id="GO:0005886">
    <property type="term" value="C:plasma membrane"/>
    <property type="evidence" value="ECO:0007669"/>
    <property type="project" value="UniProtKB-SubCell"/>
</dbReference>
<keyword evidence="6" id="KW-0479">Metal-binding</keyword>
<evidence type="ECO:0000256" key="6">
    <source>
        <dbReference type="ARBA" id="ARBA00022723"/>
    </source>
</evidence>
<sequence>MSRGPQAATAAAPASNAAAAATTTAPLVFCGNMPQNRASPASSSSSSSASATPASFPASPDPSSSSSGTATASAAIRGHFIVQSDVPSPASPPPESLVRLKREEQARLDELDAQLKRVFAQSSSFSREPGPGALSRLGAAASSAGGAVLSGNMGGMSASAAGSAVVQYALGSTLLPQGIADLISNISLLARVSLKCSAFFIEVLIEAARLSTGAGLGITRRALISAVASARNVSSLASNVLPNGLLEGPPNDQAAMKALSKTNGPANHAFLTVLDRYTSLGIYMIHHTFTLAELFAMSGFYLTSTGIKMGIGAADESVRMLDQIFGSNETSRALSSFITLARRELGDDGVTGTGGITGTVKTIAYLTKAITAFAVLQNMTHRRTFAEQKLKVIYDCTVLGEAETNSWRAKLWGVGNFVPARKTSLIVGAPTSGDAHQIFSLLAPGGEVGAVGSGPEAGSLRSQRQGRPTSYLSTRSGEQPCITSFDLRSDPSGVLSSPSGDPDETEDTIMADLNYYVGGDEDEEDDEVEDALMRTSGDGASQALVRRGAGKNRERSKGIISAKRMRPAELTEEMRMVLKHHGDRELENGVIVSQETEPRGRREVRRTMRKMINESKSGAGGGGGGEVVFEMITEIVETTETTTTVEARTPVDEKPALSLSGAAGDKSSPTSNGRWGKGFSRQGKGGSGAAAGPTPSSSSSSPQRKASFNNWLPSVFQPLKAGEKRTERDVTNTRSAVDTESIYDDRVERTRMEEDTWCEISTSSQAARDRDRDRRQQLSPQQFGGALQRLSSVGGLELATAGPIGSASASGRPTSFSEEEVERELVLGEIPTMPNGAPATAVGTVALRDSLEHPDQSKARMQVVLKTMTKKLVQRKRILRKITVKNSRGVADGHGAELEEDEEDVGLFGDEGRFEDEEDVAVGMLLEADSDVMSAGARTPASQSGFADDGLRSTDVRLDGGGAGLGLNFASATAGGGGLKGKQRAREIEYASSPASSEGARTPRGAVPGPGDGGRKAGAGSTFQRALGRARDAVRSTSRSASLAPNGISRAAPAANPDSSDVSMESIAPKDKTAGAGPKSPIHTASRLLSPAPTVPTRARNNISATATPITNGSSISGPAAPFGNDAFSGSGSVSQRGSLRKGKRASRSAFGVPFLGAQYDPSVDGSGSAAGTTTTNGLLHSPPMISSRRHSRAPSVTSVHSFTSRTHTHTNTTAHNSPYLNNPESTVHGRGYGGGASGSGNAGRGTAHPSALAPELGPNFPGEPAGEMGNAYYPHSHLAKNLHRFMRHSSAAYGQNFMRIFGIGQADYFFPDTSKHHANVWSFAHHVGLDVDKILLSSFTEGGTGPFHSDKMSPLVNYVSVDDESEAIVFTCRGTLGLSDILTDLTCTYEPIPVQGGNPDCEYKVHAGMLHSARLFRAQSSTVFSTIRIGLEENPDYGLILAGHSLGGGVCTVLAVLWSVPAPVFLRQIEEIKAKGLEPPRFPPITTPFVTSLTSGLPPGRPIHTYAYGPPATATADLSHFCRGLVTSLAHGYDMVPFFSLGALRDLKNVAKSLAEERETDVAQEIVARTIGLLQHKRQHRRGSGSSIDAGASAHDRPRLPPSTPVASITAADLAGFNEDSMSQAQPIAEERLQAVDLDELTKGRTANRANRPGYRDPNLSRQPADDATDATTAIPSSVQDEVEADAELNQWLWAVIKTMRADMKEEKLYPPGHVYCIESFAVFVTPRMSRSSAHSRKQDYDRLAASKGQAHRVVLRYCEDVEKRFSEIVWSMSMLRDHIPTNYEFCTQLLCESILPDDVDAPGQR</sequence>
<reference evidence="17" key="1">
    <citation type="journal article" date="2023" name="PhytoFront">
        <title>Draft Genome Resources of Seven Strains of Tilletia horrida, Causal Agent of Kernel Smut of Rice.</title>
        <authorList>
            <person name="Khanal S."/>
            <person name="Antony Babu S."/>
            <person name="Zhou X.G."/>
        </authorList>
    </citation>
    <scope>NUCLEOTIDE SEQUENCE</scope>
    <source>
        <strain evidence="17">TX3</strain>
    </source>
</reference>
<dbReference type="PANTHER" id="PTHR45792">
    <property type="entry name" value="DIACYLGLYCEROL LIPASE HOMOLOG-RELATED"/>
    <property type="match status" value="1"/>
</dbReference>
<dbReference type="GO" id="GO:0046340">
    <property type="term" value="P:diacylglycerol catabolic process"/>
    <property type="evidence" value="ECO:0007669"/>
    <property type="project" value="TreeGrafter"/>
</dbReference>
<evidence type="ECO:0000256" key="11">
    <source>
        <dbReference type="ARBA" id="ARBA00023098"/>
    </source>
</evidence>
<dbReference type="EC" id="3.1.1.116" evidence="14"/>
<keyword evidence="5" id="KW-0812">Transmembrane</keyword>
<keyword evidence="7" id="KW-0378">Hydrolase</keyword>
<evidence type="ECO:0000256" key="14">
    <source>
        <dbReference type="ARBA" id="ARBA00026104"/>
    </source>
</evidence>
<dbReference type="CDD" id="cd00519">
    <property type="entry name" value="Lipase_3"/>
    <property type="match status" value="1"/>
</dbReference>
<feature type="compositionally biased region" description="Polar residues" evidence="15">
    <location>
        <begin position="1128"/>
        <end position="1138"/>
    </location>
</feature>
<evidence type="ECO:0000313" key="18">
    <source>
        <dbReference type="Proteomes" id="UP001176521"/>
    </source>
</evidence>
<evidence type="ECO:0000256" key="7">
    <source>
        <dbReference type="ARBA" id="ARBA00022801"/>
    </source>
</evidence>
<keyword evidence="9" id="KW-0442">Lipid degradation</keyword>
<dbReference type="Proteomes" id="UP001176521">
    <property type="component" value="Unassembled WGS sequence"/>
</dbReference>
<feature type="domain" description="Fungal lipase-type" evidence="16">
    <location>
        <begin position="1370"/>
        <end position="1457"/>
    </location>
</feature>
<feature type="region of interest" description="Disordered" evidence="15">
    <location>
        <begin position="972"/>
        <end position="1264"/>
    </location>
</feature>
<comment type="caution">
    <text evidence="17">The sequence shown here is derived from an EMBL/GenBank/DDBJ whole genome shotgun (WGS) entry which is preliminary data.</text>
</comment>
<feature type="compositionally biased region" description="Polar residues" evidence="15">
    <location>
        <begin position="460"/>
        <end position="477"/>
    </location>
</feature>
<feature type="region of interest" description="Disordered" evidence="15">
    <location>
        <begin position="802"/>
        <end position="821"/>
    </location>
</feature>
<keyword evidence="12" id="KW-0472">Membrane</keyword>
<dbReference type="GO" id="GO:0046872">
    <property type="term" value="F:metal ion binding"/>
    <property type="evidence" value="ECO:0007669"/>
    <property type="project" value="UniProtKB-KW"/>
</dbReference>
<keyword evidence="3" id="KW-1003">Cell membrane</keyword>
<feature type="region of interest" description="Disordered" evidence="15">
    <location>
        <begin position="30"/>
        <end position="72"/>
    </location>
</feature>
<keyword evidence="18" id="KW-1185">Reference proteome</keyword>
<evidence type="ECO:0000256" key="3">
    <source>
        <dbReference type="ARBA" id="ARBA00022475"/>
    </source>
</evidence>
<feature type="compositionally biased region" description="Polar residues" evidence="15">
    <location>
        <begin position="807"/>
        <end position="816"/>
    </location>
</feature>
<protein>
    <recommendedName>
        <fullName evidence="14">sn-1-specific diacylglycerol lipase</fullName>
        <ecNumber evidence="14">3.1.1.116</ecNumber>
    </recommendedName>
</protein>
<evidence type="ECO:0000256" key="13">
    <source>
        <dbReference type="ARBA" id="ARBA00024531"/>
    </source>
</evidence>
<dbReference type="InterPro" id="IPR052214">
    <property type="entry name" value="DAG_Lipase-Related"/>
</dbReference>
<feature type="compositionally biased region" description="Low complexity" evidence="15">
    <location>
        <begin position="38"/>
        <end position="72"/>
    </location>
</feature>
<comment type="subcellular location">
    <subcellularLocation>
        <location evidence="2">Cell membrane</location>
        <topology evidence="2">Multi-pass membrane protein</topology>
    </subcellularLocation>
</comment>
<feature type="compositionally biased region" description="Polar residues" evidence="15">
    <location>
        <begin position="1099"/>
        <end position="1117"/>
    </location>
</feature>
<evidence type="ECO:0000256" key="1">
    <source>
        <dbReference type="ARBA" id="ARBA00001913"/>
    </source>
</evidence>
<evidence type="ECO:0000256" key="15">
    <source>
        <dbReference type="SAM" id="MobiDB-lite"/>
    </source>
</evidence>
<dbReference type="Gene3D" id="3.40.50.1820">
    <property type="entry name" value="alpha/beta hydrolase"/>
    <property type="match status" value="1"/>
</dbReference>
<feature type="compositionally biased region" description="Low complexity" evidence="15">
    <location>
        <begin position="1166"/>
        <end position="1178"/>
    </location>
</feature>
<feature type="region of interest" description="Disordered" evidence="15">
    <location>
        <begin position="1634"/>
        <end position="1671"/>
    </location>
</feature>
<feature type="compositionally biased region" description="Low complexity" evidence="15">
    <location>
        <begin position="1196"/>
        <end position="1218"/>
    </location>
</feature>
<evidence type="ECO:0000256" key="8">
    <source>
        <dbReference type="ARBA" id="ARBA00022837"/>
    </source>
</evidence>
<dbReference type="InterPro" id="IPR029058">
    <property type="entry name" value="AB_hydrolase_fold"/>
</dbReference>
<organism evidence="17 18">
    <name type="scientific">Tilletia horrida</name>
    <dbReference type="NCBI Taxonomy" id="155126"/>
    <lineage>
        <taxon>Eukaryota</taxon>
        <taxon>Fungi</taxon>
        <taxon>Dikarya</taxon>
        <taxon>Basidiomycota</taxon>
        <taxon>Ustilaginomycotina</taxon>
        <taxon>Exobasidiomycetes</taxon>
        <taxon>Tilletiales</taxon>
        <taxon>Tilletiaceae</taxon>
        <taxon>Tilletia</taxon>
    </lineage>
</organism>
<comment type="cofactor">
    <cofactor evidence="1">
        <name>Ca(2+)</name>
        <dbReference type="ChEBI" id="CHEBI:29108"/>
    </cofactor>
</comment>
<name>A0AAN6G682_9BASI</name>
<feature type="compositionally biased region" description="Gly residues" evidence="15">
    <location>
        <begin position="1231"/>
        <end position="1244"/>
    </location>
</feature>
<evidence type="ECO:0000256" key="12">
    <source>
        <dbReference type="ARBA" id="ARBA00023136"/>
    </source>
</evidence>
<dbReference type="EMBL" id="JAPDMQ010000543">
    <property type="protein sequence ID" value="KAK0523029.1"/>
    <property type="molecule type" value="Genomic_DNA"/>
</dbReference>
<dbReference type="InterPro" id="IPR002921">
    <property type="entry name" value="Fungal_lipase-type"/>
</dbReference>
<feature type="compositionally biased region" description="Low complexity" evidence="15">
    <location>
        <begin position="690"/>
        <end position="707"/>
    </location>
</feature>
<evidence type="ECO:0000256" key="9">
    <source>
        <dbReference type="ARBA" id="ARBA00022963"/>
    </source>
</evidence>
<keyword evidence="10" id="KW-1133">Transmembrane helix</keyword>
<feature type="region of interest" description="Disordered" evidence="15">
    <location>
        <begin position="758"/>
        <end position="786"/>
    </location>
</feature>
<keyword evidence="11" id="KW-0443">Lipid metabolism</keyword>
<feature type="compositionally biased region" description="Basic and acidic residues" evidence="15">
    <location>
        <begin position="767"/>
        <end position="776"/>
    </location>
</feature>
<dbReference type="Pfam" id="PF01764">
    <property type="entry name" value="Lipase_3"/>
    <property type="match status" value="1"/>
</dbReference>
<dbReference type="SUPFAM" id="SSF53474">
    <property type="entry name" value="alpha/beta-Hydrolases"/>
    <property type="match status" value="1"/>
</dbReference>
<evidence type="ECO:0000256" key="10">
    <source>
        <dbReference type="ARBA" id="ARBA00022989"/>
    </source>
</evidence>
<evidence type="ECO:0000256" key="2">
    <source>
        <dbReference type="ARBA" id="ARBA00004651"/>
    </source>
</evidence>
<proteinExistence type="predicted"/>
<accession>A0AAN6G682</accession>
<feature type="region of interest" description="Disordered" evidence="15">
    <location>
        <begin position="1577"/>
        <end position="1607"/>
    </location>
</feature>
<evidence type="ECO:0000259" key="16">
    <source>
        <dbReference type="Pfam" id="PF01764"/>
    </source>
</evidence>
<comment type="catalytic activity">
    <reaction evidence="13">
        <text>a 1,2-diacyl-sn-glycerol + H2O = a 2-acylglycerol + a fatty acid + H(+)</text>
        <dbReference type="Rhea" id="RHEA:33275"/>
        <dbReference type="ChEBI" id="CHEBI:15377"/>
        <dbReference type="ChEBI" id="CHEBI:15378"/>
        <dbReference type="ChEBI" id="CHEBI:17389"/>
        <dbReference type="ChEBI" id="CHEBI:17815"/>
        <dbReference type="ChEBI" id="CHEBI:28868"/>
        <dbReference type="EC" id="3.1.1.116"/>
    </reaction>
    <physiologicalReaction direction="left-to-right" evidence="13">
        <dbReference type="Rhea" id="RHEA:33276"/>
    </physiologicalReaction>
</comment>
<dbReference type="GO" id="GO:0019369">
    <property type="term" value="P:arachidonate metabolic process"/>
    <property type="evidence" value="ECO:0007669"/>
    <property type="project" value="TreeGrafter"/>
</dbReference>
<feature type="compositionally biased region" description="Low complexity" evidence="15">
    <location>
        <begin position="1585"/>
        <end position="1594"/>
    </location>
</feature>
<keyword evidence="8" id="KW-0106">Calcium</keyword>
<dbReference type="PANTHER" id="PTHR45792:SF7">
    <property type="entry name" value="PUTATIVE (AFU_ORTHOLOGUE AFUA_6G02710)-RELATED"/>
    <property type="match status" value="1"/>
</dbReference>
<feature type="region of interest" description="Disordered" evidence="15">
    <location>
        <begin position="450"/>
        <end position="506"/>
    </location>
</feature>
<evidence type="ECO:0000313" key="17">
    <source>
        <dbReference type="EMBL" id="KAK0523029.1"/>
    </source>
</evidence>
<keyword evidence="4" id="KW-0597">Phosphoprotein</keyword>
<evidence type="ECO:0000256" key="4">
    <source>
        <dbReference type="ARBA" id="ARBA00022553"/>
    </source>
</evidence>
<gene>
    <name evidence="17" type="ORF">OC842_006288</name>
</gene>
<feature type="region of interest" description="Disordered" evidence="15">
    <location>
        <begin position="639"/>
        <end position="707"/>
    </location>
</feature>
<evidence type="ECO:0000256" key="5">
    <source>
        <dbReference type="ARBA" id="ARBA00022692"/>
    </source>
</evidence>